<feature type="region of interest" description="Disordered" evidence="1">
    <location>
        <begin position="1"/>
        <end position="34"/>
    </location>
</feature>
<dbReference type="AlphaFoldDB" id="A0A382N786"/>
<reference evidence="2" key="1">
    <citation type="submission" date="2018-05" db="EMBL/GenBank/DDBJ databases">
        <authorList>
            <person name="Lanie J.A."/>
            <person name="Ng W.-L."/>
            <person name="Kazmierczak K.M."/>
            <person name="Andrzejewski T.M."/>
            <person name="Davidsen T.M."/>
            <person name="Wayne K.J."/>
            <person name="Tettelin H."/>
            <person name="Glass J.I."/>
            <person name="Rusch D."/>
            <person name="Podicherti R."/>
            <person name="Tsui H.-C.T."/>
            <person name="Winkler M.E."/>
        </authorList>
    </citation>
    <scope>NUCLEOTIDE SEQUENCE</scope>
</reference>
<sequence>RMRNFLDSGLCRNDDETTDRTSRSLSHALSRRRL</sequence>
<feature type="non-terminal residue" evidence="2">
    <location>
        <position position="1"/>
    </location>
</feature>
<accession>A0A382N786</accession>
<dbReference type="EMBL" id="UINC01098497">
    <property type="protein sequence ID" value="SVC57059.1"/>
    <property type="molecule type" value="Genomic_DNA"/>
</dbReference>
<evidence type="ECO:0000256" key="1">
    <source>
        <dbReference type="SAM" id="MobiDB-lite"/>
    </source>
</evidence>
<name>A0A382N786_9ZZZZ</name>
<feature type="compositionally biased region" description="Basic and acidic residues" evidence="1">
    <location>
        <begin position="12"/>
        <end position="22"/>
    </location>
</feature>
<protein>
    <submittedName>
        <fullName evidence="2">Uncharacterized protein</fullName>
    </submittedName>
</protein>
<organism evidence="2">
    <name type="scientific">marine metagenome</name>
    <dbReference type="NCBI Taxonomy" id="408172"/>
    <lineage>
        <taxon>unclassified sequences</taxon>
        <taxon>metagenomes</taxon>
        <taxon>ecological metagenomes</taxon>
    </lineage>
</organism>
<proteinExistence type="predicted"/>
<feature type="non-terminal residue" evidence="2">
    <location>
        <position position="34"/>
    </location>
</feature>
<evidence type="ECO:0000313" key="2">
    <source>
        <dbReference type="EMBL" id="SVC57059.1"/>
    </source>
</evidence>
<gene>
    <name evidence="2" type="ORF">METZ01_LOCUS309913</name>
</gene>